<evidence type="ECO:0000313" key="3">
    <source>
        <dbReference type="Proteomes" id="UP000252770"/>
    </source>
</evidence>
<reference evidence="2 3" key="1">
    <citation type="submission" date="2018-07" db="EMBL/GenBank/DDBJ databases">
        <title>Desertimonas flava gen. nov. sp. nov.</title>
        <authorList>
            <person name="Liu S."/>
        </authorList>
    </citation>
    <scope>NUCLEOTIDE SEQUENCE [LARGE SCALE GENOMIC DNA]</scope>
    <source>
        <strain evidence="2 3">16Sb5-5</strain>
    </source>
</reference>
<evidence type="ECO:0000256" key="1">
    <source>
        <dbReference type="SAM" id="MobiDB-lite"/>
    </source>
</evidence>
<evidence type="ECO:0000313" key="2">
    <source>
        <dbReference type="EMBL" id="RCK71143.1"/>
    </source>
</evidence>
<proteinExistence type="predicted"/>
<dbReference type="AlphaFoldDB" id="A0A367YZ01"/>
<dbReference type="EMBL" id="QOUI01000001">
    <property type="protein sequence ID" value="RCK71143.1"/>
    <property type="molecule type" value="Genomic_DNA"/>
</dbReference>
<feature type="region of interest" description="Disordered" evidence="1">
    <location>
        <begin position="74"/>
        <end position="115"/>
    </location>
</feature>
<dbReference type="Proteomes" id="UP000252770">
    <property type="component" value="Unassembled WGS sequence"/>
</dbReference>
<keyword evidence="3" id="KW-1185">Reference proteome</keyword>
<name>A0A367YZ01_9ACTN</name>
<organism evidence="2 3">
    <name type="scientific">Desertihabitans brevis</name>
    <dbReference type="NCBI Taxonomy" id="2268447"/>
    <lineage>
        <taxon>Bacteria</taxon>
        <taxon>Bacillati</taxon>
        <taxon>Actinomycetota</taxon>
        <taxon>Actinomycetes</taxon>
        <taxon>Propionibacteriales</taxon>
        <taxon>Propionibacteriaceae</taxon>
        <taxon>Desertihabitans</taxon>
    </lineage>
</organism>
<feature type="compositionally biased region" description="Basic and acidic residues" evidence="1">
    <location>
        <begin position="87"/>
        <end position="115"/>
    </location>
</feature>
<accession>A0A367YZ01</accession>
<gene>
    <name evidence="2" type="ORF">DT076_01390</name>
</gene>
<sequence length="115" mass="12734">MIGRLFAFVLGAVLGVFVLLKARDLLRRATPEAVQERIGERVGEAQADLGQRVADFTREFTRARDEREAELRDALGMEDSDAAAEAGHVDETVRDQPVGERAADELSRARRAAER</sequence>
<dbReference type="RefSeq" id="WP_114124846.1">
    <property type="nucleotide sequence ID" value="NZ_QOUI01000001.1"/>
</dbReference>
<evidence type="ECO:0008006" key="4">
    <source>
        <dbReference type="Google" id="ProtNLM"/>
    </source>
</evidence>
<protein>
    <recommendedName>
        <fullName evidence="4">YtxH domain-containing protein</fullName>
    </recommendedName>
</protein>
<comment type="caution">
    <text evidence="2">The sequence shown here is derived from an EMBL/GenBank/DDBJ whole genome shotgun (WGS) entry which is preliminary data.</text>
</comment>